<dbReference type="EMBL" id="JAKUCV010000419">
    <property type="protein sequence ID" value="KAJ4850104.1"/>
    <property type="molecule type" value="Genomic_DNA"/>
</dbReference>
<accession>A0A9Q0GKA7</accession>
<proteinExistence type="predicted"/>
<evidence type="ECO:0000313" key="2">
    <source>
        <dbReference type="Proteomes" id="UP001141552"/>
    </source>
</evidence>
<gene>
    <name evidence="1" type="ORF">Tsubulata_004525</name>
</gene>
<dbReference type="Proteomes" id="UP001141552">
    <property type="component" value="Unassembled WGS sequence"/>
</dbReference>
<name>A0A9Q0GKA7_9ROSI</name>
<comment type="caution">
    <text evidence="1">The sequence shown here is derived from an EMBL/GenBank/DDBJ whole genome shotgun (WGS) entry which is preliminary data.</text>
</comment>
<organism evidence="1 2">
    <name type="scientific">Turnera subulata</name>
    <dbReference type="NCBI Taxonomy" id="218843"/>
    <lineage>
        <taxon>Eukaryota</taxon>
        <taxon>Viridiplantae</taxon>
        <taxon>Streptophyta</taxon>
        <taxon>Embryophyta</taxon>
        <taxon>Tracheophyta</taxon>
        <taxon>Spermatophyta</taxon>
        <taxon>Magnoliopsida</taxon>
        <taxon>eudicotyledons</taxon>
        <taxon>Gunneridae</taxon>
        <taxon>Pentapetalae</taxon>
        <taxon>rosids</taxon>
        <taxon>fabids</taxon>
        <taxon>Malpighiales</taxon>
        <taxon>Passifloraceae</taxon>
        <taxon>Turnera</taxon>
    </lineage>
</organism>
<keyword evidence="2" id="KW-1185">Reference proteome</keyword>
<protein>
    <submittedName>
        <fullName evidence="1">Uncharacterized protein</fullName>
    </submittedName>
</protein>
<dbReference type="AlphaFoldDB" id="A0A9Q0GKA7"/>
<reference evidence="1" key="1">
    <citation type="submission" date="2022-02" db="EMBL/GenBank/DDBJ databases">
        <authorList>
            <person name="Henning P.M."/>
            <person name="McCubbin A.G."/>
            <person name="Shore J.S."/>
        </authorList>
    </citation>
    <scope>NUCLEOTIDE SEQUENCE</scope>
    <source>
        <strain evidence="1">F60SS</strain>
        <tissue evidence="1">Leaves</tissue>
    </source>
</reference>
<reference evidence="1" key="2">
    <citation type="journal article" date="2023" name="Plants (Basel)">
        <title>Annotation of the Turnera subulata (Passifloraceae) Draft Genome Reveals the S-Locus Evolved after the Divergence of Turneroideae from Passifloroideae in a Stepwise Manner.</title>
        <authorList>
            <person name="Henning P.M."/>
            <person name="Roalson E.H."/>
            <person name="Mir W."/>
            <person name="McCubbin A.G."/>
            <person name="Shore J.S."/>
        </authorList>
    </citation>
    <scope>NUCLEOTIDE SEQUENCE</scope>
    <source>
        <strain evidence="1">F60SS</strain>
    </source>
</reference>
<sequence>MSLNPRFIPSSSSDLDPEPMMERYDNNLNKDNYWVDLSNLKSDDLVDDVDEKLGDIISHTCLVGVVFSERFIDAGMFKSSFNRKLLPGMEPYDDDLDEDGSRVDLCCFEPEDLEDEMEERMGDDISCTWFVGGVYLEHPCNTSMLKSSLSQPWDREQREEIRSPPHINPKNENTGRYPCGFCQPKLGNDFHFGCLLLFDYNASGGGKHGLFIFGGYRRDIAGSFYRLPRFDYHIAFSSTTSEMSISKDIEECHPSRKDRLVLTREMSSTYLCRRGKPILPELTDDVVFIKLAI</sequence>
<evidence type="ECO:0000313" key="1">
    <source>
        <dbReference type="EMBL" id="KAJ4850104.1"/>
    </source>
</evidence>